<evidence type="ECO:0000256" key="1">
    <source>
        <dbReference type="ARBA" id="ARBA00022617"/>
    </source>
</evidence>
<keyword evidence="2 4" id="KW-0479">Metal-binding</keyword>
<sequence length="112" mass="12497">MKKIYILVSLTLLAACSAKLIQPTQSDVDRVSPTYPGYTLADLNQGKVLFGQTCNRCHPLKNPTGHTADQWKDIVPKMIGRLKKKKGEDVISDQQQELILRYLVTMSGASKH</sequence>
<evidence type="ECO:0000256" key="2">
    <source>
        <dbReference type="ARBA" id="ARBA00022723"/>
    </source>
</evidence>
<keyword evidence="3 4" id="KW-0408">Iron</keyword>
<evidence type="ECO:0000256" key="4">
    <source>
        <dbReference type="PROSITE-ProRule" id="PRU00433"/>
    </source>
</evidence>
<name>A0A4R8DRC6_9BACT</name>
<evidence type="ECO:0000313" key="7">
    <source>
        <dbReference type="EMBL" id="TDX00358.1"/>
    </source>
</evidence>
<proteinExistence type="predicted"/>
<dbReference type="PROSITE" id="PS51257">
    <property type="entry name" value="PROKAR_LIPOPROTEIN"/>
    <property type="match status" value="1"/>
</dbReference>
<dbReference type="OrthoDB" id="679921at2"/>
<feature type="signal peptide" evidence="5">
    <location>
        <begin position="1"/>
        <end position="20"/>
    </location>
</feature>
<evidence type="ECO:0000256" key="3">
    <source>
        <dbReference type="ARBA" id="ARBA00023004"/>
    </source>
</evidence>
<dbReference type="AlphaFoldDB" id="A0A4R8DRC6"/>
<keyword evidence="1 4" id="KW-0349">Heme</keyword>
<dbReference type="GO" id="GO:0046872">
    <property type="term" value="F:metal ion binding"/>
    <property type="evidence" value="ECO:0007669"/>
    <property type="project" value="UniProtKB-KW"/>
</dbReference>
<evidence type="ECO:0000256" key="5">
    <source>
        <dbReference type="SAM" id="SignalP"/>
    </source>
</evidence>
<gene>
    <name evidence="7" type="ORF">EDB95_1380</name>
</gene>
<evidence type="ECO:0000259" key="6">
    <source>
        <dbReference type="PROSITE" id="PS51007"/>
    </source>
</evidence>
<dbReference type="Gene3D" id="1.10.760.10">
    <property type="entry name" value="Cytochrome c-like domain"/>
    <property type="match status" value="1"/>
</dbReference>
<feature type="chain" id="PRO_5020608216" description="Cytochrome c domain-containing protein" evidence="5">
    <location>
        <begin position="21"/>
        <end position="112"/>
    </location>
</feature>
<comment type="caution">
    <text evidence="7">The sequence shown here is derived from an EMBL/GenBank/DDBJ whole genome shotgun (WGS) entry which is preliminary data.</text>
</comment>
<organism evidence="7 8">
    <name type="scientific">Dinghuibacter silviterrae</name>
    <dbReference type="NCBI Taxonomy" id="1539049"/>
    <lineage>
        <taxon>Bacteria</taxon>
        <taxon>Pseudomonadati</taxon>
        <taxon>Bacteroidota</taxon>
        <taxon>Chitinophagia</taxon>
        <taxon>Chitinophagales</taxon>
        <taxon>Chitinophagaceae</taxon>
        <taxon>Dinghuibacter</taxon>
    </lineage>
</organism>
<evidence type="ECO:0000313" key="8">
    <source>
        <dbReference type="Proteomes" id="UP000294498"/>
    </source>
</evidence>
<dbReference type="GO" id="GO:0020037">
    <property type="term" value="F:heme binding"/>
    <property type="evidence" value="ECO:0007669"/>
    <property type="project" value="InterPro"/>
</dbReference>
<accession>A0A4R8DRC6</accession>
<feature type="domain" description="Cytochrome c" evidence="6">
    <location>
        <begin position="41"/>
        <end position="112"/>
    </location>
</feature>
<keyword evidence="8" id="KW-1185">Reference proteome</keyword>
<dbReference type="InterPro" id="IPR009056">
    <property type="entry name" value="Cyt_c-like_dom"/>
</dbReference>
<dbReference type="RefSeq" id="WP_133991896.1">
    <property type="nucleotide sequence ID" value="NZ_SODV01000001.1"/>
</dbReference>
<reference evidence="7 8" key="1">
    <citation type="submission" date="2019-03" db="EMBL/GenBank/DDBJ databases">
        <title>Genomic Encyclopedia of Type Strains, Phase IV (KMG-IV): sequencing the most valuable type-strain genomes for metagenomic binning, comparative biology and taxonomic classification.</title>
        <authorList>
            <person name="Goeker M."/>
        </authorList>
    </citation>
    <scope>NUCLEOTIDE SEQUENCE [LARGE SCALE GENOMIC DNA]</scope>
    <source>
        <strain evidence="7 8">DSM 100059</strain>
    </source>
</reference>
<dbReference type="Proteomes" id="UP000294498">
    <property type="component" value="Unassembled WGS sequence"/>
</dbReference>
<protein>
    <recommendedName>
        <fullName evidence="6">Cytochrome c domain-containing protein</fullName>
    </recommendedName>
</protein>
<dbReference type="PROSITE" id="PS51007">
    <property type="entry name" value="CYTC"/>
    <property type="match status" value="1"/>
</dbReference>
<dbReference type="GO" id="GO:0009055">
    <property type="term" value="F:electron transfer activity"/>
    <property type="evidence" value="ECO:0007669"/>
    <property type="project" value="InterPro"/>
</dbReference>
<dbReference type="InterPro" id="IPR036909">
    <property type="entry name" value="Cyt_c-like_dom_sf"/>
</dbReference>
<keyword evidence="5" id="KW-0732">Signal</keyword>
<dbReference type="SUPFAM" id="SSF46626">
    <property type="entry name" value="Cytochrome c"/>
    <property type="match status" value="1"/>
</dbReference>
<dbReference type="EMBL" id="SODV01000001">
    <property type="protein sequence ID" value="TDX00358.1"/>
    <property type="molecule type" value="Genomic_DNA"/>
</dbReference>